<dbReference type="PRINTS" id="PR00032">
    <property type="entry name" value="HTHARAC"/>
</dbReference>
<dbReference type="GO" id="GO:0000160">
    <property type="term" value="P:phosphorelay signal transduction system"/>
    <property type="evidence" value="ECO:0007669"/>
    <property type="project" value="UniProtKB-KW"/>
</dbReference>
<dbReference type="PROSITE" id="PS50110">
    <property type="entry name" value="RESPONSE_REGULATORY"/>
    <property type="match status" value="1"/>
</dbReference>
<evidence type="ECO:0000313" key="11">
    <source>
        <dbReference type="EMBL" id="PYI56529.1"/>
    </source>
</evidence>
<organism evidence="11 12">
    <name type="scientific">Paenibacillus flagellatus</name>
    <dbReference type="NCBI Taxonomy" id="2211139"/>
    <lineage>
        <taxon>Bacteria</taxon>
        <taxon>Bacillati</taxon>
        <taxon>Bacillota</taxon>
        <taxon>Bacilli</taxon>
        <taxon>Bacillales</taxon>
        <taxon>Paenibacillaceae</taxon>
        <taxon>Paenibacillus</taxon>
    </lineage>
</organism>
<dbReference type="InterPro" id="IPR018062">
    <property type="entry name" value="HTH_AraC-typ_CS"/>
</dbReference>
<dbReference type="Proteomes" id="UP000247476">
    <property type="component" value="Unassembled WGS sequence"/>
</dbReference>
<evidence type="ECO:0000256" key="4">
    <source>
        <dbReference type="ARBA" id="ARBA00023012"/>
    </source>
</evidence>
<dbReference type="InterPro" id="IPR051552">
    <property type="entry name" value="HptR"/>
</dbReference>
<dbReference type="Pfam" id="PF00072">
    <property type="entry name" value="Response_reg"/>
    <property type="match status" value="1"/>
</dbReference>
<dbReference type="PROSITE" id="PS01124">
    <property type="entry name" value="HTH_ARAC_FAMILY_2"/>
    <property type="match status" value="1"/>
</dbReference>
<dbReference type="InterPro" id="IPR001789">
    <property type="entry name" value="Sig_transdc_resp-reg_receiver"/>
</dbReference>
<evidence type="ECO:0000256" key="8">
    <source>
        <dbReference type="PROSITE-ProRule" id="PRU00169"/>
    </source>
</evidence>
<keyword evidence="5" id="KW-0805">Transcription regulation</keyword>
<dbReference type="GO" id="GO:0043565">
    <property type="term" value="F:sequence-specific DNA binding"/>
    <property type="evidence" value="ECO:0007669"/>
    <property type="project" value="InterPro"/>
</dbReference>
<dbReference type="RefSeq" id="WP_110839056.1">
    <property type="nucleotide sequence ID" value="NZ_QJVJ01000002.1"/>
</dbReference>
<dbReference type="SUPFAM" id="SSF52172">
    <property type="entry name" value="CheY-like"/>
    <property type="match status" value="1"/>
</dbReference>
<evidence type="ECO:0000256" key="6">
    <source>
        <dbReference type="ARBA" id="ARBA00023125"/>
    </source>
</evidence>
<comment type="caution">
    <text evidence="11">The sequence shown here is derived from an EMBL/GenBank/DDBJ whole genome shotgun (WGS) entry which is preliminary data.</text>
</comment>
<dbReference type="EMBL" id="QJVJ01000002">
    <property type="protein sequence ID" value="PYI56529.1"/>
    <property type="molecule type" value="Genomic_DNA"/>
</dbReference>
<dbReference type="Gene3D" id="3.40.50.2300">
    <property type="match status" value="1"/>
</dbReference>
<dbReference type="PROSITE" id="PS00041">
    <property type="entry name" value="HTH_ARAC_FAMILY_1"/>
    <property type="match status" value="1"/>
</dbReference>
<dbReference type="CDD" id="cd17536">
    <property type="entry name" value="REC_YesN-like"/>
    <property type="match status" value="1"/>
</dbReference>
<reference evidence="11 12" key="1">
    <citation type="submission" date="2018-05" db="EMBL/GenBank/DDBJ databases">
        <title>Paenibacillus flagellatus sp. nov., isolated from selenium mineral soil.</title>
        <authorList>
            <person name="Dai X."/>
        </authorList>
    </citation>
    <scope>NUCLEOTIDE SEQUENCE [LARGE SCALE GENOMIC DNA]</scope>
    <source>
        <strain evidence="11 12">DXL2</strain>
    </source>
</reference>
<dbReference type="PANTHER" id="PTHR42713">
    <property type="entry name" value="HISTIDINE KINASE-RELATED"/>
    <property type="match status" value="1"/>
</dbReference>
<dbReference type="SUPFAM" id="SSF46689">
    <property type="entry name" value="Homeodomain-like"/>
    <property type="match status" value="1"/>
</dbReference>
<name>A0A2V5KAC9_9BACL</name>
<feature type="domain" description="Response regulatory" evidence="10">
    <location>
        <begin position="3"/>
        <end position="120"/>
    </location>
</feature>
<dbReference type="InterPro" id="IPR011006">
    <property type="entry name" value="CheY-like_superfamily"/>
</dbReference>
<dbReference type="SMART" id="SM00342">
    <property type="entry name" value="HTH_ARAC"/>
    <property type="match status" value="1"/>
</dbReference>
<dbReference type="GO" id="GO:0005737">
    <property type="term" value="C:cytoplasm"/>
    <property type="evidence" value="ECO:0007669"/>
    <property type="project" value="UniProtKB-SubCell"/>
</dbReference>
<keyword evidence="7" id="KW-0804">Transcription</keyword>
<dbReference type="Gene3D" id="1.10.10.60">
    <property type="entry name" value="Homeodomain-like"/>
    <property type="match status" value="2"/>
</dbReference>
<protein>
    <submittedName>
        <fullName evidence="11">DNA-binding response regulator</fullName>
    </submittedName>
</protein>
<dbReference type="InterPro" id="IPR020449">
    <property type="entry name" value="Tscrpt_reg_AraC-type_HTH"/>
</dbReference>
<gene>
    <name evidence="11" type="ORF">DLM86_06040</name>
</gene>
<comment type="subcellular location">
    <subcellularLocation>
        <location evidence="1">Cytoplasm</location>
    </subcellularLocation>
</comment>
<dbReference type="InterPro" id="IPR009057">
    <property type="entry name" value="Homeodomain-like_sf"/>
</dbReference>
<sequence>MYKLLVVDDESTVRYGLRNYMNWEKYGIEFSGEADDGDTALEAVERFMPDIVLTDVRMPTMDGITLSKEIRRRYPWIKIVFVSGHDDSEYMKSAMKVSAVDYILKPVNLQELCAVIERVVADLNAEQTERKMTRDMQVKLKESMPLLREKFLMSLIGDNVSQPGRIRERMDFLDLQLPLEASFWVMVVSMDNLADIRGTRSERDWQLLCYAVQNICQELADRHLNGYMFEYRGGEFVGILYADAGEASVEENRHGSEAIDHSEEPLFLLASDIRDHLKSLLKIGVTIGIGERVPDLTGLTQSYAQATEAVARKWYLGKNRIITMDSLEPNDENYYKFDYAKSSELVSILKGADTTQLQTTLDELFAKLSLNRRDGLKYCRNVTMQMMLLAKQLLLELNVQANEPEEEETLYVERLFNMETVDELRHFLETTLVNVCHKISEKRSGRANNLVGRVQAIIERRYSDNTLTVSEIGKEVYLTDTYVSLLFKQETGQTVNEYLTHYRIERAKEMLKDPSQKLYDICFAVGYADPSYFSKLFKKITGFTPSFYRDIQHSGKRQ</sequence>
<dbReference type="SMART" id="SM00448">
    <property type="entry name" value="REC"/>
    <property type="match status" value="1"/>
</dbReference>
<keyword evidence="6 11" id="KW-0238">DNA-binding</keyword>
<evidence type="ECO:0000313" key="12">
    <source>
        <dbReference type="Proteomes" id="UP000247476"/>
    </source>
</evidence>
<dbReference type="OrthoDB" id="9794370at2"/>
<evidence type="ECO:0000259" key="10">
    <source>
        <dbReference type="PROSITE" id="PS50110"/>
    </source>
</evidence>
<evidence type="ECO:0000256" key="2">
    <source>
        <dbReference type="ARBA" id="ARBA00022490"/>
    </source>
</evidence>
<dbReference type="InterPro" id="IPR041522">
    <property type="entry name" value="CdaR_GGDEF"/>
</dbReference>
<evidence type="ECO:0000256" key="1">
    <source>
        <dbReference type="ARBA" id="ARBA00004496"/>
    </source>
</evidence>
<dbReference type="Pfam" id="PF12833">
    <property type="entry name" value="HTH_18"/>
    <property type="match status" value="1"/>
</dbReference>
<keyword evidence="3 8" id="KW-0597">Phosphoprotein</keyword>
<dbReference type="PANTHER" id="PTHR42713:SF3">
    <property type="entry name" value="TRANSCRIPTIONAL REGULATORY PROTEIN HPTR"/>
    <property type="match status" value="1"/>
</dbReference>
<dbReference type="GO" id="GO:0003700">
    <property type="term" value="F:DNA-binding transcription factor activity"/>
    <property type="evidence" value="ECO:0007669"/>
    <property type="project" value="InterPro"/>
</dbReference>
<accession>A0A2V5KAC9</accession>
<evidence type="ECO:0000259" key="9">
    <source>
        <dbReference type="PROSITE" id="PS01124"/>
    </source>
</evidence>
<keyword evidence="4" id="KW-0902">Two-component regulatory system</keyword>
<evidence type="ECO:0000256" key="7">
    <source>
        <dbReference type="ARBA" id="ARBA00023163"/>
    </source>
</evidence>
<keyword evidence="12" id="KW-1185">Reference proteome</keyword>
<evidence type="ECO:0000256" key="5">
    <source>
        <dbReference type="ARBA" id="ARBA00023015"/>
    </source>
</evidence>
<feature type="domain" description="HTH araC/xylS-type" evidence="9">
    <location>
        <begin position="452"/>
        <end position="551"/>
    </location>
</feature>
<proteinExistence type="predicted"/>
<evidence type="ECO:0000256" key="3">
    <source>
        <dbReference type="ARBA" id="ARBA00022553"/>
    </source>
</evidence>
<dbReference type="Pfam" id="PF17853">
    <property type="entry name" value="GGDEF_2"/>
    <property type="match status" value="1"/>
</dbReference>
<dbReference type="InterPro" id="IPR018060">
    <property type="entry name" value="HTH_AraC"/>
</dbReference>
<dbReference type="AlphaFoldDB" id="A0A2V5KAC9"/>
<keyword evidence="2" id="KW-0963">Cytoplasm</keyword>
<feature type="modified residue" description="4-aspartylphosphate" evidence="8">
    <location>
        <position position="55"/>
    </location>
</feature>